<dbReference type="Pfam" id="PF00232">
    <property type="entry name" value="Glyco_hydro_1"/>
    <property type="match status" value="1"/>
</dbReference>
<dbReference type="GO" id="GO:0008422">
    <property type="term" value="F:beta-glucosidase activity"/>
    <property type="evidence" value="ECO:0000318"/>
    <property type="project" value="GO_Central"/>
</dbReference>
<dbReference type="RefSeq" id="XP_021860161.2">
    <property type="nucleotide sequence ID" value="XM_022004469.2"/>
</dbReference>
<dbReference type="GO" id="GO:0005975">
    <property type="term" value="P:carbohydrate metabolic process"/>
    <property type="evidence" value="ECO:0007669"/>
    <property type="project" value="InterPro"/>
</dbReference>
<dbReference type="InterPro" id="IPR017853">
    <property type="entry name" value="GH"/>
</dbReference>
<comment type="similarity">
    <text evidence="1 2">Belongs to the glycosyl hydrolase 1 family.</text>
</comment>
<dbReference type="PANTHER" id="PTHR10353:SF154">
    <property type="entry name" value="BETA-GLUCOSIDASE 9-RELATED"/>
    <property type="match status" value="1"/>
</dbReference>
<dbReference type="SUPFAM" id="SSF51445">
    <property type="entry name" value="(Trans)glycosidases"/>
    <property type="match status" value="1"/>
</dbReference>
<evidence type="ECO:0000256" key="2">
    <source>
        <dbReference type="RuleBase" id="RU003690"/>
    </source>
</evidence>
<organism evidence="3 4">
    <name type="scientific">Spinacia oleracea</name>
    <name type="common">Spinach</name>
    <dbReference type="NCBI Taxonomy" id="3562"/>
    <lineage>
        <taxon>Eukaryota</taxon>
        <taxon>Viridiplantae</taxon>
        <taxon>Streptophyta</taxon>
        <taxon>Embryophyta</taxon>
        <taxon>Tracheophyta</taxon>
        <taxon>Spermatophyta</taxon>
        <taxon>Magnoliopsida</taxon>
        <taxon>eudicotyledons</taxon>
        <taxon>Gunneridae</taxon>
        <taxon>Pentapetalae</taxon>
        <taxon>Caryophyllales</taxon>
        <taxon>Chenopodiaceae</taxon>
        <taxon>Chenopodioideae</taxon>
        <taxon>Anserineae</taxon>
        <taxon>Spinacia</taxon>
    </lineage>
</organism>
<dbReference type="Proteomes" id="UP000813463">
    <property type="component" value="Chromosome 2"/>
</dbReference>
<evidence type="ECO:0000313" key="3">
    <source>
        <dbReference type="Proteomes" id="UP000813463"/>
    </source>
</evidence>
<evidence type="ECO:0000313" key="4">
    <source>
        <dbReference type="RefSeq" id="XP_021860161.2"/>
    </source>
</evidence>
<sequence length="601" mass="67709">MGHSCGIGMHLGYKHFSIYSHDHEKVTNSSIFQIKKLNSNYTNKNYKRPLLCNNALDNNNAADNLVAAPVPPHKISTMVPQTLAQQTAFKDGSTSMSVVLAPGLEPATIVIPTHVKRSDFPPGFVFGASTSAFQTEGNGKEGGRAPSTWDSMISSGGNQMAIDSYSLYQDDVQLLKDMGMTAYRFSISWSRILPYAGVDNSFVNQQGIDFYNNLINQLIDNGITPFVTMFHFDLPQSVQDKYSGFLSEDIIKDFKYYADVCFKNFGDRVKNWITINEPYNFGSFGFKTGLPADNTIDPSPYVATHNIILSHAAVVQHYRDTYQEIQDGKIGISLSSLWFEPYDRKNGHHIEAQKASLEMMLGWYMDPLVNGEYPKVMQDLVIGGLPKFTPEQKAMVQGSFDFIGLNYYTARYVTPSHISTIDTTYGQCRTEFIEQGVQNKEGTYIGTPAPQSNDIYVVPTGLRDLLIYVKHRYNNPEVYVTENGVPATPTITGSIKDLAANKNIEEIREALLDEYRIKDINEHLFNLREALADITKEDGKSVSTNVKGYFVWSLADNMEVDVGGYQTRYGLNYVDYLDRHRRYRKASSMWFTHFMAPSTQQ</sequence>
<protein>
    <submittedName>
        <fullName evidence="4">Beta-glucosidase 12</fullName>
    </submittedName>
</protein>
<dbReference type="AlphaFoldDB" id="A0A9R0J3C1"/>
<dbReference type="Gene3D" id="3.20.20.80">
    <property type="entry name" value="Glycosidases"/>
    <property type="match status" value="1"/>
</dbReference>
<gene>
    <name evidence="4" type="primary">LOC110799249</name>
</gene>
<dbReference type="PRINTS" id="PR00131">
    <property type="entry name" value="GLHYDRLASE1"/>
</dbReference>
<evidence type="ECO:0000256" key="1">
    <source>
        <dbReference type="ARBA" id="ARBA00010838"/>
    </source>
</evidence>
<dbReference type="PANTHER" id="PTHR10353">
    <property type="entry name" value="GLYCOSYL HYDROLASE"/>
    <property type="match status" value="1"/>
</dbReference>
<name>A0A9R0J3C1_SPIOL</name>
<dbReference type="InterPro" id="IPR001360">
    <property type="entry name" value="Glyco_hydro_1"/>
</dbReference>
<keyword evidence="3" id="KW-1185">Reference proteome</keyword>
<dbReference type="KEGG" id="soe:110799249"/>
<proteinExistence type="inferred from homology"/>
<dbReference type="GeneID" id="110799249"/>
<accession>A0A9R0J3C1</accession>
<reference evidence="4" key="2">
    <citation type="submission" date="2025-08" db="UniProtKB">
        <authorList>
            <consortium name="RefSeq"/>
        </authorList>
    </citation>
    <scope>IDENTIFICATION</scope>
    <source>
        <tissue evidence="4">Leaf</tissue>
    </source>
</reference>
<reference evidence="3" key="1">
    <citation type="journal article" date="2021" name="Nat. Commun.">
        <title>Genomic analyses provide insights into spinach domestication and the genetic basis of agronomic traits.</title>
        <authorList>
            <person name="Cai X."/>
            <person name="Sun X."/>
            <person name="Xu C."/>
            <person name="Sun H."/>
            <person name="Wang X."/>
            <person name="Ge C."/>
            <person name="Zhang Z."/>
            <person name="Wang Q."/>
            <person name="Fei Z."/>
            <person name="Jiao C."/>
            <person name="Wang Q."/>
        </authorList>
    </citation>
    <scope>NUCLEOTIDE SEQUENCE [LARGE SCALE GENOMIC DNA]</scope>
    <source>
        <strain evidence="3">cv. Varoflay</strain>
    </source>
</reference>